<dbReference type="EMBL" id="JABXXO010000006">
    <property type="protein sequence ID" value="KAF7775676.1"/>
    <property type="molecule type" value="Genomic_DNA"/>
</dbReference>
<dbReference type="PROSITE" id="PS50097">
    <property type="entry name" value="BTB"/>
    <property type="match status" value="1"/>
</dbReference>
<gene>
    <name evidence="2" type="ORF">Agabi119p4_4069</name>
</gene>
<dbReference type="InterPro" id="IPR000210">
    <property type="entry name" value="BTB/POZ_dom"/>
</dbReference>
<organism evidence="2 3">
    <name type="scientific">Agaricus bisporus var. burnettii</name>
    <dbReference type="NCBI Taxonomy" id="192524"/>
    <lineage>
        <taxon>Eukaryota</taxon>
        <taxon>Fungi</taxon>
        <taxon>Dikarya</taxon>
        <taxon>Basidiomycota</taxon>
        <taxon>Agaricomycotina</taxon>
        <taxon>Agaricomycetes</taxon>
        <taxon>Agaricomycetidae</taxon>
        <taxon>Agaricales</taxon>
        <taxon>Agaricineae</taxon>
        <taxon>Agaricaceae</taxon>
        <taxon>Agaricus</taxon>
    </lineage>
</organism>
<dbReference type="PANTHER" id="PTHR24410:SF23">
    <property type="entry name" value="BTB DOMAIN-CONTAINING PROTEIN-RELATED"/>
    <property type="match status" value="1"/>
</dbReference>
<dbReference type="InterPro" id="IPR051481">
    <property type="entry name" value="BTB-POZ/Galectin-3-binding"/>
</dbReference>
<dbReference type="SUPFAM" id="SSF54695">
    <property type="entry name" value="POZ domain"/>
    <property type="match status" value="1"/>
</dbReference>
<dbReference type="AlphaFoldDB" id="A0A8H7F2M2"/>
<dbReference type="Pfam" id="PF00651">
    <property type="entry name" value="BTB"/>
    <property type="match status" value="1"/>
</dbReference>
<dbReference type="InterPro" id="IPR011333">
    <property type="entry name" value="SKP1/BTB/POZ_sf"/>
</dbReference>
<accession>A0A8H7F2M2</accession>
<reference evidence="2 3" key="1">
    <citation type="journal article" name="Sci. Rep.">
        <title>Telomere-to-telomere assembled and centromere annotated genomes of the two main subspecies of the button mushroom Agaricus bisporus reveal especially polymorphic chromosome ends.</title>
        <authorList>
            <person name="Sonnenberg A.S.M."/>
            <person name="Sedaghat-Telgerd N."/>
            <person name="Lavrijssen B."/>
            <person name="Ohm R.A."/>
            <person name="Hendrickx P.M."/>
            <person name="Scholtmeijer K."/>
            <person name="Baars J.J.P."/>
            <person name="van Peer A."/>
        </authorList>
    </citation>
    <scope>NUCLEOTIDE SEQUENCE [LARGE SCALE GENOMIC DNA]</scope>
    <source>
        <strain evidence="2 3">H119_p4</strain>
    </source>
</reference>
<dbReference type="Gene3D" id="3.30.710.10">
    <property type="entry name" value="Potassium Channel Kv1.1, Chain A"/>
    <property type="match status" value="1"/>
</dbReference>
<evidence type="ECO:0000259" key="1">
    <source>
        <dbReference type="PROSITE" id="PS50097"/>
    </source>
</evidence>
<dbReference type="SMART" id="SM00225">
    <property type="entry name" value="BTB"/>
    <property type="match status" value="1"/>
</dbReference>
<evidence type="ECO:0000313" key="2">
    <source>
        <dbReference type="EMBL" id="KAF7775676.1"/>
    </source>
</evidence>
<feature type="domain" description="BTB" evidence="1">
    <location>
        <begin position="21"/>
        <end position="86"/>
    </location>
</feature>
<protein>
    <recommendedName>
        <fullName evidence="1">BTB domain-containing protein</fullName>
    </recommendedName>
</protein>
<sequence>MAVDQPASQIAVSCVFDSDDADIILLSKNPSTEFHVHKVILAAASPFFHDMFTLPQPSSPDTDDVKPVIPVTESCEVMTTLLRFVYPLPDPHLSSLDEFGPILDAAIKYDLQNVISTLRRFLCSFENLRTSPMQVYAIACRFDLEEEAQTASSHTLSFNILDGPSDEDLKYISAWHYRRLLSLHHTRSKNAQEIIDPTNCPPEIKCMQCNSAFYTSHGQPKWYYDWEKQAKEELAVRPVSDVIFSMDFIAKATKASGCSRCSESVFQCWTWLEQMKQKMDALPTTI</sequence>
<evidence type="ECO:0000313" key="3">
    <source>
        <dbReference type="Proteomes" id="UP000629468"/>
    </source>
</evidence>
<dbReference type="CDD" id="cd18186">
    <property type="entry name" value="BTB_POZ_ZBTB_KLHL-like"/>
    <property type="match status" value="1"/>
</dbReference>
<comment type="caution">
    <text evidence="2">The sequence shown here is derived from an EMBL/GenBank/DDBJ whole genome shotgun (WGS) entry which is preliminary data.</text>
</comment>
<name>A0A8H7F2M2_AGABI</name>
<dbReference type="PANTHER" id="PTHR24410">
    <property type="entry name" value="HL07962P-RELATED"/>
    <property type="match status" value="1"/>
</dbReference>
<dbReference type="Proteomes" id="UP000629468">
    <property type="component" value="Unassembled WGS sequence"/>
</dbReference>
<proteinExistence type="predicted"/>